<dbReference type="Gene3D" id="3.40.50.150">
    <property type="entry name" value="Vaccinia Virus protein VP39"/>
    <property type="match status" value="1"/>
</dbReference>
<comment type="caution">
    <text evidence="2">The sequence shown here is derived from an EMBL/GenBank/DDBJ whole genome shotgun (WGS) entry which is preliminary data.</text>
</comment>
<evidence type="ECO:0000259" key="1">
    <source>
        <dbReference type="Pfam" id="PF08241"/>
    </source>
</evidence>
<dbReference type="RefSeq" id="WP_126550250.1">
    <property type="nucleotide sequence ID" value="NZ_BIFS01000001.1"/>
</dbReference>
<keyword evidence="3" id="KW-1185">Reference proteome</keyword>
<dbReference type="SUPFAM" id="SSF53335">
    <property type="entry name" value="S-adenosyl-L-methionine-dependent methyltransferases"/>
    <property type="match status" value="1"/>
</dbReference>
<evidence type="ECO:0000313" key="3">
    <source>
        <dbReference type="Proteomes" id="UP000287188"/>
    </source>
</evidence>
<dbReference type="CDD" id="cd02440">
    <property type="entry name" value="AdoMet_MTases"/>
    <property type="match status" value="1"/>
</dbReference>
<dbReference type="InterPro" id="IPR013216">
    <property type="entry name" value="Methyltransf_11"/>
</dbReference>
<name>A0A402AI05_9CHLR</name>
<proteinExistence type="predicted"/>
<dbReference type="Pfam" id="PF08241">
    <property type="entry name" value="Methyltransf_11"/>
    <property type="match status" value="1"/>
</dbReference>
<dbReference type="GO" id="GO:0008757">
    <property type="term" value="F:S-adenosylmethionine-dependent methyltransferase activity"/>
    <property type="evidence" value="ECO:0007669"/>
    <property type="project" value="InterPro"/>
</dbReference>
<dbReference type="Proteomes" id="UP000287188">
    <property type="component" value="Unassembled WGS sequence"/>
</dbReference>
<dbReference type="AlphaFoldDB" id="A0A402AI05"/>
<evidence type="ECO:0000313" key="2">
    <source>
        <dbReference type="EMBL" id="GCE18729.1"/>
    </source>
</evidence>
<organism evidence="2 3">
    <name type="scientific">Dictyobacter kobayashii</name>
    <dbReference type="NCBI Taxonomy" id="2014872"/>
    <lineage>
        <taxon>Bacteria</taxon>
        <taxon>Bacillati</taxon>
        <taxon>Chloroflexota</taxon>
        <taxon>Ktedonobacteria</taxon>
        <taxon>Ktedonobacterales</taxon>
        <taxon>Dictyobacteraceae</taxon>
        <taxon>Dictyobacter</taxon>
    </lineage>
</organism>
<dbReference type="OrthoDB" id="9815877at2"/>
<reference evidence="3" key="1">
    <citation type="submission" date="2018-12" db="EMBL/GenBank/DDBJ databases">
        <title>Tengunoibacter tsumagoiensis gen. nov., sp. nov., Dictyobacter kobayashii sp. nov., D. alpinus sp. nov., and D. joshuensis sp. nov. and description of Dictyobacteraceae fam. nov. within the order Ktedonobacterales isolated from Tengu-no-mugimeshi.</title>
        <authorList>
            <person name="Wang C.M."/>
            <person name="Zheng Y."/>
            <person name="Sakai Y."/>
            <person name="Toyoda A."/>
            <person name="Minakuchi Y."/>
            <person name="Abe K."/>
            <person name="Yokota A."/>
            <person name="Yabe S."/>
        </authorList>
    </citation>
    <scope>NUCLEOTIDE SEQUENCE [LARGE SCALE GENOMIC DNA]</scope>
    <source>
        <strain evidence="3">Uno11</strain>
    </source>
</reference>
<feature type="domain" description="Methyltransferase type 11" evidence="1">
    <location>
        <begin position="140"/>
        <end position="243"/>
    </location>
</feature>
<gene>
    <name evidence="2" type="ORF">KDK_25290</name>
</gene>
<protein>
    <recommendedName>
        <fullName evidence="1">Methyltransferase type 11 domain-containing protein</fullName>
    </recommendedName>
</protein>
<sequence>MPYPADPIVLSYVQAEQLLKAQKQGQSSLELSPDLAISTVTVQLSDTGVVFPQGEQLSWQQVEKIKRADVNCFVLEAGGELDPIRFFSEDTNRMCSLMPTKRTPTMLIAGFTMHRIVDIDPMQDTLKKVATIAPLTGRVLDTATGLGYTAIEAARTAAEVITIEIDPGAQAIAHRNPWSRDLFTNPRITQLMGSSYDLVPTFEENSFDRIIHDPPVFSLAGDLYSGVFYQQLYRILKRGGRLFHYIGDLNSKSAGTVTRGALKRLQEAGFKRVVRHPEAFGVAAYK</sequence>
<accession>A0A402AI05</accession>
<dbReference type="EMBL" id="BIFS01000001">
    <property type="protein sequence ID" value="GCE18729.1"/>
    <property type="molecule type" value="Genomic_DNA"/>
</dbReference>
<dbReference type="InterPro" id="IPR029063">
    <property type="entry name" value="SAM-dependent_MTases_sf"/>
</dbReference>